<name>A0A0H4VK39_9BACT</name>
<dbReference type="KEGG" id="ruf:TH63_08740"/>
<dbReference type="Proteomes" id="UP000036458">
    <property type="component" value="Chromosome"/>
</dbReference>
<dbReference type="EMBL" id="CP010777">
    <property type="protein sequence ID" value="AKQ45718.1"/>
    <property type="molecule type" value="Genomic_DNA"/>
</dbReference>
<gene>
    <name evidence="1" type="ORF">TH63_08740</name>
</gene>
<evidence type="ECO:0000313" key="2">
    <source>
        <dbReference type="Proteomes" id="UP000036458"/>
    </source>
</evidence>
<accession>A0A0H4VK39</accession>
<dbReference type="STRING" id="1379910.TH63_08740"/>
<evidence type="ECO:0000313" key="1">
    <source>
        <dbReference type="EMBL" id="AKQ45718.1"/>
    </source>
</evidence>
<dbReference type="PATRIC" id="fig|1379910.4.peg.1900"/>
<sequence>MGNIIMATCPCGLESKEIFQGIGFNYYENHQRMEPAYCDHCGVVVGRDISKSISKCPKCRRKMRFYFEDLEKESGNEENFPDSEYLESKEFWHCPRCKQETLKFEGMGCWD</sequence>
<dbReference type="AlphaFoldDB" id="A0A0H4VK39"/>
<dbReference type="RefSeq" id="WP_048920615.1">
    <property type="nucleotide sequence ID" value="NZ_CP010777.1"/>
</dbReference>
<keyword evidence="2" id="KW-1185">Reference proteome</keyword>
<proteinExistence type="predicted"/>
<reference evidence="1 2" key="1">
    <citation type="submission" date="2015-01" db="EMBL/GenBank/DDBJ databases">
        <title>Rufibacter sp./DG31D/ whole genome sequencing.</title>
        <authorList>
            <person name="Kim M.K."/>
            <person name="Srinivasan S."/>
            <person name="Lee J.-J."/>
        </authorList>
    </citation>
    <scope>NUCLEOTIDE SEQUENCE [LARGE SCALE GENOMIC DNA]</scope>
    <source>
        <strain evidence="1 2">DG31D</strain>
    </source>
</reference>
<protein>
    <submittedName>
        <fullName evidence="1">Uncharacterized protein</fullName>
    </submittedName>
</protein>
<organism evidence="1 2">
    <name type="scientific">Rufibacter radiotolerans</name>
    <dbReference type="NCBI Taxonomy" id="1379910"/>
    <lineage>
        <taxon>Bacteria</taxon>
        <taxon>Pseudomonadati</taxon>
        <taxon>Bacteroidota</taxon>
        <taxon>Cytophagia</taxon>
        <taxon>Cytophagales</taxon>
        <taxon>Hymenobacteraceae</taxon>
        <taxon>Rufibacter</taxon>
    </lineage>
</organism>